<dbReference type="OrthoDB" id="5839404at2759"/>
<dbReference type="PANTHER" id="PTHR21402:SF5">
    <property type="entry name" value="GAMETOCYTE SPECIFIC FACTOR 1"/>
    <property type="match status" value="1"/>
</dbReference>
<evidence type="ECO:0000313" key="8">
    <source>
        <dbReference type="EnsemblMetazoa" id="XP_019757959.1"/>
    </source>
</evidence>
<evidence type="ECO:0000313" key="6">
    <source>
        <dbReference type="EMBL" id="ENN83170.1"/>
    </source>
</evidence>
<evidence type="ECO:0000256" key="3">
    <source>
        <dbReference type="ARBA" id="ARBA00022833"/>
    </source>
</evidence>
<feature type="domain" description="CHHC U11-48K-type" evidence="4">
    <location>
        <begin position="43"/>
        <end position="70"/>
    </location>
</feature>
<dbReference type="STRING" id="77166.N6UN44"/>
<dbReference type="EMBL" id="KB631984">
    <property type="protein sequence ID" value="ERL87687.1"/>
    <property type="molecule type" value="Genomic_DNA"/>
</dbReference>
<dbReference type="AlphaFoldDB" id="N6UN44"/>
<evidence type="ECO:0000313" key="9">
    <source>
        <dbReference type="Proteomes" id="UP000019118"/>
    </source>
</evidence>
<evidence type="ECO:0000313" key="7">
    <source>
        <dbReference type="EMBL" id="ERL87687.1"/>
    </source>
</evidence>
<keyword evidence="9" id="KW-1185">Reference proteome</keyword>
<dbReference type="OMA" id="YNKEHKM"/>
<dbReference type="GO" id="GO:0008270">
    <property type="term" value="F:zinc ion binding"/>
    <property type="evidence" value="ECO:0007669"/>
    <property type="project" value="UniProtKB-KW"/>
</dbReference>
<dbReference type="EnsemblMetazoa" id="XM_019902400.1">
    <property type="protein sequence ID" value="XP_019757959.1"/>
    <property type="gene ID" value="LOC109536263"/>
</dbReference>
<evidence type="ECO:0000259" key="4">
    <source>
        <dbReference type="PROSITE" id="PS51800"/>
    </source>
</evidence>
<dbReference type="HOGENOM" id="CLU_105561_0_0_1"/>
<dbReference type="Proteomes" id="UP000019118">
    <property type="component" value="Unassembled WGS sequence"/>
</dbReference>
<dbReference type="EnsemblMetazoa" id="XM_019903153.1">
    <property type="protein sequence ID" value="XP_019758712.1"/>
    <property type="gene ID" value="LOC109536786"/>
</dbReference>
<accession>N6UN44</accession>
<organism evidence="6">
    <name type="scientific">Dendroctonus ponderosae</name>
    <name type="common">Mountain pine beetle</name>
    <dbReference type="NCBI Taxonomy" id="77166"/>
    <lineage>
        <taxon>Eukaryota</taxon>
        <taxon>Metazoa</taxon>
        <taxon>Ecdysozoa</taxon>
        <taxon>Arthropoda</taxon>
        <taxon>Hexapoda</taxon>
        <taxon>Insecta</taxon>
        <taxon>Pterygota</taxon>
        <taxon>Neoptera</taxon>
        <taxon>Endopterygota</taxon>
        <taxon>Coleoptera</taxon>
        <taxon>Polyphaga</taxon>
        <taxon>Cucujiformia</taxon>
        <taxon>Curculionidae</taxon>
        <taxon>Scolytinae</taxon>
        <taxon>Dendroctonus</taxon>
    </lineage>
</organism>
<keyword evidence="2" id="KW-0863">Zinc-finger</keyword>
<evidence type="ECO:0000256" key="2">
    <source>
        <dbReference type="ARBA" id="ARBA00022771"/>
    </source>
</evidence>
<dbReference type="InterPro" id="IPR051591">
    <property type="entry name" value="UPF0224_FAM112_RNA_Proc"/>
</dbReference>
<dbReference type="Proteomes" id="UP000030742">
    <property type="component" value="Unassembled WGS sequence"/>
</dbReference>
<proteinExistence type="predicted"/>
<name>N6UN44_DENPD</name>
<gene>
    <name evidence="8" type="primary">109536786</name>
    <name evidence="7" type="ORF">D910_05077</name>
    <name evidence="6" type="ORF">YQE_00472</name>
    <name evidence="5" type="ORF">YQE_00514</name>
</gene>
<keyword evidence="1" id="KW-0479">Metal-binding</keyword>
<sequence>MDILRNIEAKVVCPYNDSHHIHKNRIEMHLLKCRNQHKGSKEMVTCDFNASHVIPKIELQYHHNECPDRKGVELHIFQAETDVAPIEAPLPAIPVPLDSTWEDGEVSSYDPQKYCEGNAVLRRIDAAPAAVRKDFQLQERKRFSEMKNKPNQGKCLPNAASMAMQKTGLPEAPIFSEINIEDAPEDISQVMQKLDRVPKKAIIARPHSK</sequence>
<keyword evidence="3" id="KW-0862">Zinc</keyword>
<reference evidence="8" key="2">
    <citation type="submission" date="2024-08" db="UniProtKB">
        <authorList>
            <consortium name="EnsemblMetazoa"/>
        </authorList>
    </citation>
    <scope>IDENTIFICATION</scope>
</reference>
<feature type="non-terminal residue" evidence="6">
    <location>
        <position position="1"/>
    </location>
</feature>
<dbReference type="Pfam" id="PF05253">
    <property type="entry name" value="zf-U11-48K"/>
    <property type="match status" value="2"/>
</dbReference>
<reference evidence="9 10" key="1">
    <citation type="journal article" date="2013" name="Genome Biol.">
        <title>Draft genome of the mountain pine beetle, Dendroctonus ponderosae Hopkins, a major forest pest.</title>
        <authorList>
            <person name="Keeling C.I."/>
            <person name="Yuen M.M."/>
            <person name="Liao N.Y."/>
            <person name="Docking T.R."/>
            <person name="Chan S.K."/>
            <person name="Taylor G.A."/>
            <person name="Palmquist D.L."/>
            <person name="Jackman S.D."/>
            <person name="Nguyen A."/>
            <person name="Li M."/>
            <person name="Henderson H."/>
            <person name="Janes J.K."/>
            <person name="Zhao Y."/>
            <person name="Pandoh P."/>
            <person name="Moore R."/>
            <person name="Sperling F.A."/>
            <person name="Huber D.P."/>
            <person name="Birol I."/>
            <person name="Jones S.J."/>
            <person name="Bohlmann J."/>
        </authorList>
    </citation>
    <scope>NUCLEOTIDE SEQUENCE</scope>
</reference>
<feature type="domain" description="CHHC U11-48K-type" evidence="4">
    <location>
        <begin position="10"/>
        <end position="37"/>
    </location>
</feature>
<dbReference type="EMBL" id="KB736662">
    <property type="protein sequence ID" value="ENN83170.1"/>
    <property type="molecule type" value="Genomic_DNA"/>
</dbReference>
<dbReference type="KEGG" id="dpa:109536263"/>
<dbReference type="SUPFAM" id="SSF57667">
    <property type="entry name" value="beta-beta-alpha zinc fingers"/>
    <property type="match status" value="1"/>
</dbReference>
<protein>
    <recommendedName>
        <fullName evidence="4">CHHC U11-48K-type domain-containing protein</fullName>
    </recommendedName>
</protein>
<dbReference type="PROSITE" id="PS51800">
    <property type="entry name" value="ZF_CHHC_U11_48K"/>
    <property type="match status" value="2"/>
</dbReference>
<evidence type="ECO:0000313" key="10">
    <source>
        <dbReference type="Proteomes" id="UP000030742"/>
    </source>
</evidence>
<evidence type="ECO:0000313" key="5">
    <source>
        <dbReference type="EMBL" id="ENN83124.1"/>
    </source>
</evidence>
<evidence type="ECO:0000256" key="1">
    <source>
        <dbReference type="ARBA" id="ARBA00022723"/>
    </source>
</evidence>
<dbReference type="InterPro" id="IPR022776">
    <property type="entry name" value="TRM13/UPF0224_CHHC_Znf_dom"/>
</dbReference>
<dbReference type="EMBL" id="KB736835">
    <property type="protein sequence ID" value="ENN83124.1"/>
    <property type="molecule type" value="Genomic_DNA"/>
</dbReference>
<dbReference type="PANTHER" id="PTHR21402">
    <property type="entry name" value="GAMETOCYTE SPECIFIC FACTOR 1-RELATED"/>
    <property type="match status" value="1"/>
</dbReference>
<dbReference type="InterPro" id="IPR036236">
    <property type="entry name" value="Znf_C2H2_sf"/>
</dbReference>